<evidence type="ECO:0000313" key="3">
    <source>
        <dbReference type="Proteomes" id="UP000237347"/>
    </source>
</evidence>
<gene>
    <name evidence="2" type="ORF">CFP56_025488</name>
</gene>
<sequence length="68" mass="8016">MYTTIETERGDEYTEKEAEKERGDEIKSLGRTVNREGMEWGVGREKICHHHPFFFALPLSNTQTQIMR</sequence>
<keyword evidence="3" id="KW-1185">Reference proteome</keyword>
<accession>A0AAW0LZN0</accession>
<proteinExistence type="predicted"/>
<dbReference type="EMBL" id="PKMF04000040">
    <property type="protein sequence ID" value="KAK7856003.1"/>
    <property type="molecule type" value="Genomic_DNA"/>
</dbReference>
<reference evidence="2 3" key="1">
    <citation type="journal article" date="2018" name="Sci. Data">
        <title>The draft genome sequence of cork oak.</title>
        <authorList>
            <person name="Ramos A.M."/>
            <person name="Usie A."/>
            <person name="Barbosa P."/>
            <person name="Barros P.M."/>
            <person name="Capote T."/>
            <person name="Chaves I."/>
            <person name="Simoes F."/>
            <person name="Abreu I."/>
            <person name="Carrasquinho I."/>
            <person name="Faro C."/>
            <person name="Guimaraes J.B."/>
            <person name="Mendonca D."/>
            <person name="Nobrega F."/>
            <person name="Rodrigues L."/>
            <person name="Saibo N.J.M."/>
            <person name="Varela M.C."/>
            <person name="Egas C."/>
            <person name="Matos J."/>
            <person name="Miguel C.M."/>
            <person name="Oliveira M.M."/>
            <person name="Ricardo C.P."/>
            <person name="Goncalves S."/>
        </authorList>
    </citation>
    <scope>NUCLEOTIDE SEQUENCE [LARGE SCALE GENOMIC DNA]</scope>
    <source>
        <strain evidence="3">cv. HL8</strain>
    </source>
</reference>
<name>A0AAW0LZN0_QUESU</name>
<evidence type="ECO:0000313" key="2">
    <source>
        <dbReference type="EMBL" id="KAK7856003.1"/>
    </source>
</evidence>
<feature type="region of interest" description="Disordered" evidence="1">
    <location>
        <begin position="1"/>
        <end position="23"/>
    </location>
</feature>
<comment type="caution">
    <text evidence="2">The sequence shown here is derived from an EMBL/GenBank/DDBJ whole genome shotgun (WGS) entry which is preliminary data.</text>
</comment>
<evidence type="ECO:0000256" key="1">
    <source>
        <dbReference type="SAM" id="MobiDB-lite"/>
    </source>
</evidence>
<dbReference type="AlphaFoldDB" id="A0AAW0LZN0"/>
<organism evidence="2 3">
    <name type="scientific">Quercus suber</name>
    <name type="common">Cork oak</name>
    <dbReference type="NCBI Taxonomy" id="58331"/>
    <lineage>
        <taxon>Eukaryota</taxon>
        <taxon>Viridiplantae</taxon>
        <taxon>Streptophyta</taxon>
        <taxon>Embryophyta</taxon>
        <taxon>Tracheophyta</taxon>
        <taxon>Spermatophyta</taxon>
        <taxon>Magnoliopsida</taxon>
        <taxon>eudicotyledons</taxon>
        <taxon>Gunneridae</taxon>
        <taxon>Pentapetalae</taxon>
        <taxon>rosids</taxon>
        <taxon>fabids</taxon>
        <taxon>Fagales</taxon>
        <taxon>Fagaceae</taxon>
        <taxon>Quercus</taxon>
    </lineage>
</organism>
<dbReference type="Proteomes" id="UP000237347">
    <property type="component" value="Unassembled WGS sequence"/>
</dbReference>
<protein>
    <submittedName>
        <fullName evidence="2">Uncharacterized protein</fullName>
    </submittedName>
</protein>